<sequence>MSGVSRYWIYGCQDTGSMGVKILDLLIYGCQDTGSTYLRGQDTGPSRPIHLFWEILFNASLTCKFHPVTSRIRHSLLGCSEQIPSHNGDFQSPYRALCLFILRKHGKKLC</sequence>
<reference evidence="1" key="1">
    <citation type="submission" date="2020-08" db="EMBL/GenBank/DDBJ databases">
        <title>Multicomponent nature underlies the extraordinary mechanical properties of spider dragline silk.</title>
        <authorList>
            <person name="Kono N."/>
            <person name="Nakamura H."/>
            <person name="Mori M."/>
            <person name="Yoshida Y."/>
            <person name="Ohtoshi R."/>
            <person name="Malay A.D."/>
            <person name="Moran D.A.P."/>
            <person name="Tomita M."/>
            <person name="Numata K."/>
            <person name="Arakawa K."/>
        </authorList>
    </citation>
    <scope>NUCLEOTIDE SEQUENCE</scope>
</reference>
<comment type="caution">
    <text evidence="1">The sequence shown here is derived from an EMBL/GenBank/DDBJ whole genome shotgun (WGS) entry which is preliminary data.</text>
</comment>
<accession>A0A8X6PR94</accession>
<name>A0A8X6PR94_NEPPI</name>
<dbReference type="EMBL" id="BMAW01023839">
    <property type="protein sequence ID" value="GFT84859.1"/>
    <property type="molecule type" value="Genomic_DNA"/>
</dbReference>
<protein>
    <submittedName>
        <fullName evidence="1">Uncharacterized protein</fullName>
    </submittedName>
</protein>
<gene>
    <name evidence="1" type="ORF">NPIL_343971</name>
</gene>
<organism evidence="1 2">
    <name type="scientific">Nephila pilipes</name>
    <name type="common">Giant wood spider</name>
    <name type="synonym">Nephila maculata</name>
    <dbReference type="NCBI Taxonomy" id="299642"/>
    <lineage>
        <taxon>Eukaryota</taxon>
        <taxon>Metazoa</taxon>
        <taxon>Ecdysozoa</taxon>
        <taxon>Arthropoda</taxon>
        <taxon>Chelicerata</taxon>
        <taxon>Arachnida</taxon>
        <taxon>Araneae</taxon>
        <taxon>Araneomorphae</taxon>
        <taxon>Entelegynae</taxon>
        <taxon>Araneoidea</taxon>
        <taxon>Nephilidae</taxon>
        <taxon>Nephila</taxon>
    </lineage>
</organism>
<evidence type="ECO:0000313" key="1">
    <source>
        <dbReference type="EMBL" id="GFT84859.1"/>
    </source>
</evidence>
<proteinExistence type="predicted"/>
<keyword evidence="2" id="KW-1185">Reference proteome</keyword>
<dbReference type="Proteomes" id="UP000887013">
    <property type="component" value="Unassembled WGS sequence"/>
</dbReference>
<evidence type="ECO:0000313" key="2">
    <source>
        <dbReference type="Proteomes" id="UP000887013"/>
    </source>
</evidence>
<dbReference type="AlphaFoldDB" id="A0A8X6PR94"/>